<dbReference type="InterPro" id="IPR003593">
    <property type="entry name" value="AAA+_ATPase"/>
</dbReference>
<dbReference type="InterPro" id="IPR003439">
    <property type="entry name" value="ABC_transporter-like_ATP-bd"/>
</dbReference>
<reference evidence="7" key="1">
    <citation type="journal article" date="2019" name="Int. J. Syst. Evol. Microbiol.">
        <title>The Global Catalogue of Microorganisms (GCM) 10K type strain sequencing project: providing services to taxonomists for standard genome sequencing and annotation.</title>
        <authorList>
            <consortium name="The Broad Institute Genomics Platform"/>
            <consortium name="The Broad Institute Genome Sequencing Center for Infectious Disease"/>
            <person name="Wu L."/>
            <person name="Ma J."/>
        </authorList>
    </citation>
    <scope>NUCLEOTIDE SEQUENCE [LARGE SCALE GENOMIC DNA]</scope>
    <source>
        <strain evidence="7">CCM 8903</strain>
    </source>
</reference>
<keyword evidence="7" id="KW-1185">Reference proteome</keyword>
<dbReference type="Pfam" id="PF00005">
    <property type="entry name" value="ABC_tran"/>
    <property type="match status" value="1"/>
</dbReference>
<dbReference type="Gene3D" id="3.40.50.300">
    <property type="entry name" value="P-loop containing nucleotide triphosphate hydrolases"/>
    <property type="match status" value="1"/>
</dbReference>
<dbReference type="PROSITE" id="PS00211">
    <property type="entry name" value="ABC_TRANSPORTER_1"/>
    <property type="match status" value="1"/>
</dbReference>
<dbReference type="SMART" id="SM00382">
    <property type="entry name" value="AAA"/>
    <property type="match status" value="1"/>
</dbReference>
<evidence type="ECO:0000256" key="2">
    <source>
        <dbReference type="ARBA" id="ARBA00022448"/>
    </source>
</evidence>
<evidence type="ECO:0000256" key="1">
    <source>
        <dbReference type="ARBA" id="ARBA00005417"/>
    </source>
</evidence>
<sequence length="309" mass="33923">MTDLIEFAHVTKTYHGDAVVADLNLTVHAGELFVLVGESGSGKTTTLKMINRLIEPSAGQIFFNGQPVTDYPIRKLRWHIGYVLQQIALFPTMTVGQNVALIPEMRHWPKSQVQKRVNELLDAVGLPAADYRERMPKALSGGEQQRVGILRAFAGKPPVVLMDEPFSALDPLSRNQLQELVLRLHQELGLTIIFVTHDMNEALRLGQRIGIMREGRLLQVATPTQIAEAPATGWVADFFSGAKRVLLDTPLAELAAYGTPVQGSGVSAQLPLRNVLTQITQTQYVTVAAKQGTFKLDAQAVLQFLADKA</sequence>
<keyword evidence="4 6" id="KW-0067">ATP-binding</keyword>
<dbReference type="RefSeq" id="WP_125754171.1">
    <property type="nucleotide sequence ID" value="NZ_JBHTON010000018.1"/>
</dbReference>
<evidence type="ECO:0000256" key="3">
    <source>
        <dbReference type="ARBA" id="ARBA00022741"/>
    </source>
</evidence>
<dbReference type="GO" id="GO:0005524">
    <property type="term" value="F:ATP binding"/>
    <property type="evidence" value="ECO:0007669"/>
    <property type="project" value="UniProtKB-KW"/>
</dbReference>
<evidence type="ECO:0000256" key="4">
    <source>
        <dbReference type="ARBA" id="ARBA00022840"/>
    </source>
</evidence>
<keyword evidence="2" id="KW-0813">Transport</keyword>
<dbReference type="EMBL" id="JBHTON010000018">
    <property type="protein sequence ID" value="MFD1484932.1"/>
    <property type="molecule type" value="Genomic_DNA"/>
</dbReference>
<dbReference type="InterPro" id="IPR027417">
    <property type="entry name" value="P-loop_NTPase"/>
</dbReference>
<evidence type="ECO:0000259" key="5">
    <source>
        <dbReference type="PROSITE" id="PS50893"/>
    </source>
</evidence>
<name>A0ABW4E6C9_9LACO</name>
<gene>
    <name evidence="6" type="ORF">ACFQ5J_06795</name>
</gene>
<evidence type="ECO:0000313" key="6">
    <source>
        <dbReference type="EMBL" id="MFD1484932.1"/>
    </source>
</evidence>
<feature type="domain" description="ABC transporter" evidence="5">
    <location>
        <begin position="5"/>
        <end position="239"/>
    </location>
</feature>
<organism evidence="6 7">
    <name type="scientific">Lacticaseibacillus baoqingensis</name>
    <dbReference type="NCBI Taxonomy" id="2486013"/>
    <lineage>
        <taxon>Bacteria</taxon>
        <taxon>Bacillati</taxon>
        <taxon>Bacillota</taxon>
        <taxon>Bacilli</taxon>
        <taxon>Lactobacillales</taxon>
        <taxon>Lactobacillaceae</taxon>
        <taxon>Lacticaseibacillus</taxon>
    </lineage>
</organism>
<comment type="caution">
    <text evidence="6">The sequence shown here is derived from an EMBL/GenBank/DDBJ whole genome shotgun (WGS) entry which is preliminary data.</text>
</comment>
<comment type="similarity">
    <text evidence="1">Belongs to the ABC transporter superfamily.</text>
</comment>
<dbReference type="PROSITE" id="PS50893">
    <property type="entry name" value="ABC_TRANSPORTER_2"/>
    <property type="match status" value="1"/>
</dbReference>
<dbReference type="InterPro" id="IPR017871">
    <property type="entry name" value="ABC_transporter-like_CS"/>
</dbReference>
<accession>A0ABW4E6C9</accession>
<proteinExistence type="inferred from homology"/>
<keyword evidence="3" id="KW-0547">Nucleotide-binding</keyword>
<protein>
    <submittedName>
        <fullName evidence="6">ABC transporter ATP-binding protein</fullName>
    </submittedName>
</protein>
<dbReference type="SUPFAM" id="SSF52540">
    <property type="entry name" value="P-loop containing nucleoside triphosphate hydrolases"/>
    <property type="match status" value="1"/>
</dbReference>
<dbReference type="Proteomes" id="UP001597252">
    <property type="component" value="Unassembled WGS sequence"/>
</dbReference>
<dbReference type="PANTHER" id="PTHR43117">
    <property type="entry name" value="OSMOPROTECTANT IMPORT ATP-BINDING PROTEIN OSMV"/>
    <property type="match status" value="1"/>
</dbReference>
<evidence type="ECO:0000313" key="7">
    <source>
        <dbReference type="Proteomes" id="UP001597252"/>
    </source>
</evidence>
<dbReference type="PANTHER" id="PTHR43117:SF4">
    <property type="entry name" value="OSMOPROTECTANT IMPORT ATP-BINDING PROTEIN OSMV"/>
    <property type="match status" value="1"/>
</dbReference>